<dbReference type="Proteomes" id="UP000262583">
    <property type="component" value="Chromosome"/>
</dbReference>
<accession>A0A2Z4Y4H3</accession>
<evidence type="ECO:0000259" key="8">
    <source>
        <dbReference type="PROSITE" id="PS00794"/>
    </source>
</evidence>
<dbReference type="InterPro" id="IPR035907">
    <property type="entry name" value="Hppk_sf"/>
</dbReference>
<dbReference type="InterPro" id="IPR000550">
    <property type="entry name" value="Hppk"/>
</dbReference>
<dbReference type="Gene3D" id="3.30.70.560">
    <property type="entry name" value="7,8-Dihydro-6-hydroxymethylpterin-pyrophosphokinase HPPK"/>
    <property type="match status" value="1"/>
</dbReference>
<keyword evidence="6" id="KW-0067">ATP-binding</keyword>
<name>A0A2Z4Y4H3_SUMC1</name>
<keyword evidence="7" id="KW-0289">Folate biosynthesis</keyword>
<evidence type="ECO:0000256" key="3">
    <source>
        <dbReference type="ARBA" id="ARBA00022679"/>
    </source>
</evidence>
<dbReference type="PANTHER" id="PTHR43071">
    <property type="entry name" value="2-AMINO-4-HYDROXY-6-HYDROXYMETHYLDIHYDROPTERIDINE PYROPHOSPHOKINASE"/>
    <property type="match status" value="1"/>
</dbReference>
<evidence type="ECO:0000256" key="1">
    <source>
        <dbReference type="ARBA" id="ARBA00005051"/>
    </source>
</evidence>
<evidence type="ECO:0000313" key="10">
    <source>
        <dbReference type="Proteomes" id="UP000262583"/>
    </source>
</evidence>
<dbReference type="GO" id="GO:0046654">
    <property type="term" value="P:tetrahydrofolate biosynthetic process"/>
    <property type="evidence" value="ECO:0007669"/>
    <property type="project" value="UniProtKB-UniPathway"/>
</dbReference>
<dbReference type="GO" id="GO:0005524">
    <property type="term" value="F:ATP binding"/>
    <property type="evidence" value="ECO:0007669"/>
    <property type="project" value="UniProtKB-KW"/>
</dbReference>
<dbReference type="UniPathway" id="UPA00077">
    <property type="reaction ID" value="UER00155"/>
</dbReference>
<protein>
    <recommendedName>
        <fullName evidence="2">2-amino-4-hydroxy-6-hydroxymethyldihydropteridine diphosphokinase</fullName>
        <ecNumber evidence="2">2.7.6.3</ecNumber>
    </recommendedName>
</protein>
<organism evidence="9 10">
    <name type="scientific">Sumerlaea chitinivorans</name>
    <dbReference type="NCBI Taxonomy" id="2250252"/>
    <lineage>
        <taxon>Bacteria</taxon>
        <taxon>Candidatus Sumerlaeota</taxon>
        <taxon>Candidatus Sumerlaeia</taxon>
        <taxon>Candidatus Sumerlaeales</taxon>
        <taxon>Candidatus Sumerlaeaceae</taxon>
        <taxon>Candidatus Sumerlaea</taxon>
    </lineage>
</organism>
<dbReference type="PANTHER" id="PTHR43071:SF1">
    <property type="entry name" value="2-AMINO-4-HYDROXY-6-HYDROXYMETHYLDIHYDROPTERIDINE PYROPHOSPHOKINASE"/>
    <property type="match status" value="1"/>
</dbReference>
<evidence type="ECO:0000256" key="5">
    <source>
        <dbReference type="ARBA" id="ARBA00022777"/>
    </source>
</evidence>
<keyword evidence="3" id="KW-0808">Transferase</keyword>
<dbReference type="PROSITE" id="PS00794">
    <property type="entry name" value="HPPK"/>
    <property type="match status" value="1"/>
</dbReference>
<dbReference type="NCBIfam" id="TIGR01498">
    <property type="entry name" value="folK"/>
    <property type="match status" value="1"/>
</dbReference>
<dbReference type="CDD" id="cd00483">
    <property type="entry name" value="HPPK"/>
    <property type="match status" value="1"/>
</dbReference>
<dbReference type="KEGG" id="schv:BRCON_1267"/>
<dbReference type="GO" id="GO:0016301">
    <property type="term" value="F:kinase activity"/>
    <property type="evidence" value="ECO:0007669"/>
    <property type="project" value="UniProtKB-KW"/>
</dbReference>
<gene>
    <name evidence="9" type="ORF">BRCON_1267</name>
</gene>
<comment type="pathway">
    <text evidence="1">Cofactor biosynthesis; tetrahydrofolate biosynthesis; 2-amino-4-hydroxy-6-hydroxymethyl-7,8-dihydropteridine diphosphate from 7,8-dihydroneopterin triphosphate: step 4/4.</text>
</comment>
<evidence type="ECO:0000256" key="2">
    <source>
        <dbReference type="ARBA" id="ARBA00013253"/>
    </source>
</evidence>
<evidence type="ECO:0000313" key="9">
    <source>
        <dbReference type="EMBL" id="AXA36044.1"/>
    </source>
</evidence>
<dbReference type="EC" id="2.7.6.3" evidence="2"/>
<evidence type="ECO:0000256" key="6">
    <source>
        <dbReference type="ARBA" id="ARBA00022840"/>
    </source>
</evidence>
<evidence type="ECO:0000256" key="7">
    <source>
        <dbReference type="ARBA" id="ARBA00022909"/>
    </source>
</evidence>
<evidence type="ECO:0000256" key="4">
    <source>
        <dbReference type="ARBA" id="ARBA00022741"/>
    </source>
</evidence>
<keyword evidence="5 9" id="KW-0418">Kinase</keyword>
<reference evidence="9 10" key="1">
    <citation type="submission" date="2018-05" db="EMBL/GenBank/DDBJ databases">
        <title>A metagenomic window into the 2 km-deep terrestrial subsurface aquifer revealed taxonomically and functionally diverse microbial community comprising novel uncultured bacterial lineages.</title>
        <authorList>
            <person name="Kadnikov V.V."/>
            <person name="Mardanov A.V."/>
            <person name="Beletsky A.V."/>
            <person name="Banks D."/>
            <person name="Pimenov N.V."/>
            <person name="Frank Y.A."/>
            <person name="Karnachuk O.V."/>
            <person name="Ravin N.V."/>
        </authorList>
    </citation>
    <scope>NUCLEOTIDE SEQUENCE [LARGE SCALE GENOMIC DNA]</scope>
    <source>
        <strain evidence="9">BY</strain>
    </source>
</reference>
<proteinExistence type="predicted"/>
<dbReference type="EMBL" id="CP030759">
    <property type="protein sequence ID" value="AXA36044.1"/>
    <property type="molecule type" value="Genomic_DNA"/>
</dbReference>
<keyword evidence="4" id="KW-0547">Nucleotide-binding</keyword>
<dbReference type="GO" id="GO:0003848">
    <property type="term" value="F:2-amino-4-hydroxy-6-hydroxymethyldihydropteridine diphosphokinase activity"/>
    <property type="evidence" value="ECO:0007669"/>
    <property type="project" value="UniProtKB-EC"/>
</dbReference>
<sequence length="176" mass="19986">MSYWVTAYLALGSNVSAERSLEDNLREACWELTEHPGLQIVATSSIYRSKPWGEVEQDDFLNAVIGIETLLSPRELLEYVKKVEREVGRIPTYRWGPRVIDIDILLYASLQVVEPDLVIPHPHLLERPFVFIPLLEIAPDVRLPDGQLLGTLVKWDAGSYPDLVKVGPLARRRTSK</sequence>
<dbReference type="SUPFAM" id="SSF55083">
    <property type="entry name" value="6-hydroxymethyl-7,8-dihydropterin pyrophosphokinase, HPPK"/>
    <property type="match status" value="1"/>
</dbReference>
<dbReference type="GO" id="GO:0046656">
    <property type="term" value="P:folic acid biosynthetic process"/>
    <property type="evidence" value="ECO:0007669"/>
    <property type="project" value="UniProtKB-KW"/>
</dbReference>
<feature type="domain" description="7,8-dihydro-6-hydroxymethylpterin-pyrophosphokinase" evidence="8">
    <location>
        <begin position="94"/>
        <end position="105"/>
    </location>
</feature>
<dbReference type="AlphaFoldDB" id="A0A2Z4Y4H3"/>
<dbReference type="Pfam" id="PF01288">
    <property type="entry name" value="HPPK"/>
    <property type="match status" value="1"/>
</dbReference>